<accession>A0ABQ3GBP4</accession>
<evidence type="ECO:0000259" key="1">
    <source>
        <dbReference type="Pfam" id="PF11716"/>
    </source>
</evidence>
<reference evidence="3" key="1">
    <citation type="journal article" date="2019" name="Int. J. Syst. Evol. Microbiol.">
        <title>The Global Catalogue of Microorganisms (GCM) 10K type strain sequencing project: providing services to taxonomists for standard genome sequencing and annotation.</title>
        <authorList>
            <consortium name="The Broad Institute Genomics Platform"/>
            <consortium name="The Broad Institute Genome Sequencing Center for Infectious Disease"/>
            <person name="Wu L."/>
            <person name="Ma J."/>
        </authorList>
    </citation>
    <scope>NUCLEOTIDE SEQUENCE [LARGE SCALE GENOMIC DNA]</scope>
    <source>
        <strain evidence="3">KCTC 19466</strain>
    </source>
</reference>
<dbReference type="InterPro" id="IPR024344">
    <property type="entry name" value="MDMPI_metal-binding"/>
</dbReference>
<name>A0ABQ3GBP4_9MICC</name>
<comment type="caution">
    <text evidence="2">The sequence shown here is derived from an EMBL/GenBank/DDBJ whole genome shotgun (WGS) entry which is preliminary data.</text>
</comment>
<dbReference type="RefSeq" id="WP_189348281.1">
    <property type="nucleotide sequence ID" value="NZ_BMXK01000001.1"/>
</dbReference>
<dbReference type="SUPFAM" id="SSF109854">
    <property type="entry name" value="DinB/YfiT-like putative metalloenzymes"/>
    <property type="match status" value="1"/>
</dbReference>
<feature type="domain" description="Mycothiol-dependent maleylpyruvate isomerase metal-binding" evidence="1">
    <location>
        <begin position="15"/>
        <end position="103"/>
    </location>
</feature>
<dbReference type="InterPro" id="IPR034660">
    <property type="entry name" value="DinB/YfiT-like"/>
</dbReference>
<evidence type="ECO:0000313" key="2">
    <source>
        <dbReference type="EMBL" id="GHC99862.1"/>
    </source>
</evidence>
<gene>
    <name evidence="2" type="ORF">GCM10008096_02470</name>
</gene>
<protein>
    <recommendedName>
        <fullName evidence="1">Mycothiol-dependent maleylpyruvate isomerase metal-binding domain-containing protein</fullName>
    </recommendedName>
</protein>
<organism evidence="2 3">
    <name type="scientific">Zhihengliuella salsuginis</name>
    <dbReference type="NCBI Taxonomy" id="578222"/>
    <lineage>
        <taxon>Bacteria</taxon>
        <taxon>Bacillati</taxon>
        <taxon>Actinomycetota</taxon>
        <taxon>Actinomycetes</taxon>
        <taxon>Micrococcales</taxon>
        <taxon>Micrococcaceae</taxon>
        <taxon>Zhihengliuella</taxon>
    </lineage>
</organism>
<dbReference type="Gene3D" id="1.20.120.450">
    <property type="entry name" value="dinb family like domain"/>
    <property type="match status" value="1"/>
</dbReference>
<dbReference type="Proteomes" id="UP000642819">
    <property type="component" value="Unassembled WGS sequence"/>
</dbReference>
<proteinExistence type="predicted"/>
<keyword evidence="3" id="KW-1185">Reference proteome</keyword>
<dbReference type="EMBL" id="BMXK01000001">
    <property type="protein sequence ID" value="GHC99862.1"/>
    <property type="molecule type" value="Genomic_DNA"/>
</dbReference>
<dbReference type="InterPro" id="IPR017517">
    <property type="entry name" value="Maleyloyr_isom"/>
</dbReference>
<dbReference type="Pfam" id="PF11716">
    <property type="entry name" value="MDMPI_N"/>
    <property type="match status" value="1"/>
</dbReference>
<evidence type="ECO:0000313" key="3">
    <source>
        <dbReference type="Proteomes" id="UP000642819"/>
    </source>
</evidence>
<sequence length="217" mass="23567">MTRSQNAELWALASAERSALADDLATLSEDQWRIETLCPAWDVEDVVAHLISAASMNQWRWLRSMVGARFRPDVHNQRRLTEHRGASPAETLERFRAVVDSTTAPSGHIPAYLGEIVVHAQDIRRPAGMRNAPRVESLTPVAGFFARRDFAVDSRTRAAGLHLRADDGPFVAGSGPEVTGSTLALVMCMAGRAAYLEELDGPGVAVLGQRLREGAAA</sequence>
<dbReference type="NCBIfam" id="TIGR03083">
    <property type="entry name" value="maleylpyruvate isomerase family mycothiol-dependent enzyme"/>
    <property type="match status" value="1"/>
</dbReference>